<dbReference type="KEGG" id="har:HEAR3368"/>
<keyword evidence="2" id="KW-1185">Reference proteome</keyword>
<dbReference type="Proteomes" id="UP000006697">
    <property type="component" value="Chromosome"/>
</dbReference>
<sequence length="277" mass="30638">MLPMHLLHFPAFPFRCCRVLSYIATTPAAARFAAANYLNPKMTTPLMLDPNALLKPLDGYIVEDLSNADIATTGTIAASILGDLAAPVLQMLSVAGDSANDISVEFFPDPDDESTPGTLIFWPATRTSKSSTRDDAFNAEYSLRLAVFLSEREDEDVIYPAGFSMVLKLNESACELVKNLPPAVFERLEFQMKGNSLPSGFEFLDDSEHIPVIPNMRRQFLKAITRAHSVTAKKRSKEFDAVMAHYIWDNTEPEAHFGVVLSTLATLFVAIHHQSKL</sequence>
<proteinExistence type="predicted"/>
<evidence type="ECO:0000313" key="2">
    <source>
        <dbReference type="Proteomes" id="UP000006697"/>
    </source>
</evidence>
<dbReference type="EMBL" id="CU207211">
    <property type="protein sequence ID" value="CAL63470.1"/>
    <property type="molecule type" value="Genomic_DNA"/>
</dbReference>
<evidence type="ECO:0000313" key="1">
    <source>
        <dbReference type="EMBL" id="CAL63470.1"/>
    </source>
</evidence>
<reference evidence="1 2" key="1">
    <citation type="journal article" date="2007" name="PLoS Genet.">
        <title>A tale of two oxidation states: bacterial colonization of arsenic-rich environments.</title>
        <authorList>
            <person name="Muller D."/>
            <person name="Medigue C."/>
            <person name="Koechler S."/>
            <person name="Barbe V."/>
            <person name="Barakat M."/>
            <person name="Talla E."/>
            <person name="Bonnefoy V."/>
            <person name="Krin E."/>
            <person name="Arsene-Ploetze F."/>
            <person name="Carapito C."/>
            <person name="Chandler M."/>
            <person name="Cournoyer B."/>
            <person name="Cruveiller S."/>
            <person name="Dossat C."/>
            <person name="Duval S."/>
            <person name="Heymann M."/>
            <person name="Leize E."/>
            <person name="Lieutaud A."/>
            <person name="Lievremont D."/>
            <person name="Makita Y."/>
            <person name="Mangenot S."/>
            <person name="Nitschke W."/>
            <person name="Ortet P."/>
            <person name="Perdrial N."/>
            <person name="Schoepp B."/>
            <person name="Siguier N."/>
            <person name="Simeonova D.D."/>
            <person name="Rouy Z."/>
            <person name="Segurens B."/>
            <person name="Turlin E."/>
            <person name="Vallenet D."/>
            <person name="Van Dorsselaer A."/>
            <person name="Weiss S."/>
            <person name="Weissenbach J."/>
            <person name="Lett M.C."/>
            <person name="Danchin A."/>
            <person name="Bertin P.N."/>
        </authorList>
    </citation>
    <scope>NUCLEOTIDE SEQUENCE [LARGE SCALE GENOMIC DNA]</scope>
    <source>
        <strain evidence="2">ULPAs1</strain>
    </source>
</reference>
<gene>
    <name evidence="1" type="ordered locus">HEAR3368</name>
</gene>
<dbReference type="OrthoDB" id="8770988at2"/>
<accession>A4GAD3</accession>
<dbReference type="AlphaFoldDB" id="A4GAD3"/>
<protein>
    <submittedName>
        <fullName evidence="1">Uncharacterized protein</fullName>
    </submittedName>
</protein>
<dbReference type="HOGENOM" id="CLU_1174142_0_0_4"/>
<dbReference type="eggNOG" id="ENOG5032GI7">
    <property type="taxonomic scope" value="Bacteria"/>
</dbReference>
<organism evidence="1 2">
    <name type="scientific">Herminiimonas arsenicoxydans</name>
    <dbReference type="NCBI Taxonomy" id="204773"/>
    <lineage>
        <taxon>Bacteria</taxon>
        <taxon>Pseudomonadati</taxon>
        <taxon>Pseudomonadota</taxon>
        <taxon>Betaproteobacteria</taxon>
        <taxon>Burkholderiales</taxon>
        <taxon>Oxalobacteraceae</taxon>
        <taxon>Herminiimonas</taxon>
    </lineage>
</organism>
<name>A4GAD3_HERAR</name>